<protein>
    <submittedName>
        <fullName evidence="3">Thioesterase</fullName>
    </submittedName>
</protein>
<feature type="domain" description="Thioesterase" evidence="2">
    <location>
        <begin position="8"/>
        <end position="231"/>
    </location>
</feature>
<reference evidence="3" key="1">
    <citation type="journal article" date="2014" name="Int. J. Syst. Evol. Microbiol.">
        <title>Complete genome sequence of Corynebacterium casei LMG S-19264T (=DSM 44701T), isolated from a smear-ripened cheese.</title>
        <authorList>
            <consortium name="US DOE Joint Genome Institute (JGI-PGF)"/>
            <person name="Walter F."/>
            <person name="Albersmeier A."/>
            <person name="Kalinowski J."/>
            <person name="Ruckert C."/>
        </authorList>
    </citation>
    <scope>NUCLEOTIDE SEQUENCE</scope>
    <source>
        <strain evidence="3">JCM 4956</strain>
    </source>
</reference>
<evidence type="ECO:0000256" key="1">
    <source>
        <dbReference type="ARBA" id="ARBA00007169"/>
    </source>
</evidence>
<dbReference type="InterPro" id="IPR001031">
    <property type="entry name" value="Thioesterase"/>
</dbReference>
<dbReference type="PANTHER" id="PTHR11487">
    <property type="entry name" value="THIOESTERASE"/>
    <property type="match status" value="1"/>
</dbReference>
<comment type="caution">
    <text evidence="3">The sequence shown here is derived from an EMBL/GenBank/DDBJ whole genome shotgun (WGS) entry which is preliminary data.</text>
</comment>
<comment type="similarity">
    <text evidence="1">Belongs to the thioesterase family.</text>
</comment>
<dbReference type="InterPro" id="IPR029058">
    <property type="entry name" value="AB_hydrolase_fold"/>
</dbReference>
<dbReference type="AlphaFoldDB" id="A0A918U4N4"/>
<dbReference type="InterPro" id="IPR012223">
    <property type="entry name" value="TEII"/>
</dbReference>
<dbReference type="PANTHER" id="PTHR11487:SF0">
    <property type="entry name" value="S-ACYL FATTY ACID SYNTHASE THIOESTERASE, MEDIUM CHAIN"/>
    <property type="match status" value="1"/>
</dbReference>
<evidence type="ECO:0000259" key="2">
    <source>
        <dbReference type="Pfam" id="PF00975"/>
    </source>
</evidence>
<proteinExistence type="inferred from homology"/>
<evidence type="ECO:0000313" key="3">
    <source>
        <dbReference type="EMBL" id="GGX93438.1"/>
    </source>
</evidence>
<keyword evidence="4" id="KW-1185">Reference proteome</keyword>
<dbReference type="EMBL" id="BMWD01000039">
    <property type="protein sequence ID" value="GGX93438.1"/>
    <property type="molecule type" value="Genomic_DNA"/>
</dbReference>
<sequence length="250" mass="26393">MPDEQPVRLHCFAHSADGVHVFDDWTAGVGPGVEPVPVLLPGGAARRGEPRTTTHRALLAELLPRFTAPHPAPYVLYGHGLGALMALTVTRALHEEGLPGPALLAVGACSLTHLPDGLPDVRRASDDELLHVLGGRGAVPPGSDEGIWLRAALPVLRADLELAQSLHEAADRPTTAGPLTTPVLVVASQGNPLAPPSVADGWRARTQGPTWVRTVPGRHFFVRGGRELPRLLGRACRVARRLAKQPAPVG</sequence>
<evidence type="ECO:0000313" key="4">
    <source>
        <dbReference type="Proteomes" id="UP000645555"/>
    </source>
</evidence>
<dbReference type="SUPFAM" id="SSF53474">
    <property type="entry name" value="alpha/beta-Hydrolases"/>
    <property type="match status" value="1"/>
</dbReference>
<dbReference type="Pfam" id="PF00975">
    <property type="entry name" value="Thioesterase"/>
    <property type="match status" value="1"/>
</dbReference>
<dbReference type="RefSeq" id="WP_190039704.1">
    <property type="nucleotide sequence ID" value="NZ_BMWD01000039.1"/>
</dbReference>
<name>A0A918U4N4_9ACTN</name>
<organism evidence="3 4">
    <name type="scientific">Streptomyces fructofermentans</name>
    <dbReference type="NCBI Taxonomy" id="152141"/>
    <lineage>
        <taxon>Bacteria</taxon>
        <taxon>Bacillati</taxon>
        <taxon>Actinomycetota</taxon>
        <taxon>Actinomycetes</taxon>
        <taxon>Kitasatosporales</taxon>
        <taxon>Streptomycetaceae</taxon>
        <taxon>Streptomyces</taxon>
    </lineage>
</organism>
<dbReference type="Gene3D" id="3.40.50.1820">
    <property type="entry name" value="alpha/beta hydrolase"/>
    <property type="match status" value="1"/>
</dbReference>
<dbReference type="GO" id="GO:0008610">
    <property type="term" value="P:lipid biosynthetic process"/>
    <property type="evidence" value="ECO:0007669"/>
    <property type="project" value="TreeGrafter"/>
</dbReference>
<accession>A0A918U4N4</accession>
<reference evidence="3" key="2">
    <citation type="submission" date="2020-09" db="EMBL/GenBank/DDBJ databases">
        <authorList>
            <person name="Sun Q."/>
            <person name="Ohkuma M."/>
        </authorList>
    </citation>
    <scope>NUCLEOTIDE SEQUENCE</scope>
    <source>
        <strain evidence="3">JCM 4956</strain>
    </source>
</reference>
<dbReference type="Proteomes" id="UP000645555">
    <property type="component" value="Unassembled WGS sequence"/>
</dbReference>
<gene>
    <name evidence="3" type="ORF">GCM10010515_70410</name>
</gene>